<dbReference type="PANTHER" id="PTHR11690">
    <property type="entry name" value="AMILORIDE-SENSITIVE SODIUM CHANNEL-RELATED"/>
    <property type="match status" value="1"/>
</dbReference>
<keyword evidence="5 12" id="KW-1133">Transmembrane helix</keyword>
<dbReference type="Gene3D" id="1.10.287.770">
    <property type="entry name" value="YojJ-like"/>
    <property type="match status" value="1"/>
</dbReference>
<evidence type="ECO:0000256" key="12">
    <source>
        <dbReference type="SAM" id="Phobius"/>
    </source>
</evidence>
<dbReference type="Pfam" id="PF00858">
    <property type="entry name" value="ASC"/>
    <property type="match status" value="1"/>
</dbReference>
<keyword evidence="4 11" id="KW-0812">Transmembrane</keyword>
<evidence type="ECO:0000256" key="10">
    <source>
        <dbReference type="ARBA" id="ARBA00023303"/>
    </source>
</evidence>
<keyword evidence="3 11" id="KW-0894">Sodium channel</keyword>
<dbReference type="InterPro" id="IPR001873">
    <property type="entry name" value="ENaC"/>
</dbReference>
<keyword evidence="7 11" id="KW-0406">Ion transport</keyword>
<dbReference type="OrthoDB" id="6021021at2759"/>
<gene>
    <name evidence="13" type="ORF">BpHYR1_019192</name>
</gene>
<dbReference type="PRINTS" id="PR01078">
    <property type="entry name" value="AMINACHANNEL"/>
</dbReference>
<proteinExistence type="inferred from homology"/>
<keyword evidence="14" id="KW-1185">Reference proteome</keyword>
<evidence type="ECO:0000256" key="5">
    <source>
        <dbReference type="ARBA" id="ARBA00022989"/>
    </source>
</evidence>
<keyword evidence="9 11" id="KW-0739">Sodium transport</keyword>
<evidence type="ECO:0000256" key="8">
    <source>
        <dbReference type="ARBA" id="ARBA00023136"/>
    </source>
</evidence>
<keyword evidence="6" id="KW-0915">Sodium</keyword>
<keyword evidence="8 12" id="KW-0472">Membrane</keyword>
<evidence type="ECO:0000313" key="14">
    <source>
        <dbReference type="Proteomes" id="UP000276133"/>
    </source>
</evidence>
<comment type="caution">
    <text evidence="13">The sequence shown here is derived from an EMBL/GenBank/DDBJ whole genome shotgun (WGS) entry which is preliminary data.</text>
</comment>
<reference evidence="13 14" key="1">
    <citation type="journal article" date="2018" name="Sci. Rep.">
        <title>Genomic signatures of local adaptation to the degree of environmental predictability in rotifers.</title>
        <authorList>
            <person name="Franch-Gras L."/>
            <person name="Hahn C."/>
            <person name="Garcia-Roger E.M."/>
            <person name="Carmona M.J."/>
            <person name="Serra M."/>
            <person name="Gomez A."/>
        </authorList>
    </citation>
    <scope>NUCLEOTIDE SEQUENCE [LARGE SCALE GENOMIC DNA]</scope>
    <source>
        <strain evidence="13">HYR1</strain>
    </source>
</reference>
<protein>
    <submittedName>
        <fullName evidence="13">FMRFamide-activated amiloride-sensitive sodium channel isoform X1</fullName>
    </submittedName>
</protein>
<dbReference type="AlphaFoldDB" id="A0A3M7S5Q3"/>
<dbReference type="GO" id="GO:0005886">
    <property type="term" value="C:plasma membrane"/>
    <property type="evidence" value="ECO:0007669"/>
    <property type="project" value="TreeGrafter"/>
</dbReference>
<dbReference type="EMBL" id="REGN01001983">
    <property type="protein sequence ID" value="RNA31126.1"/>
    <property type="molecule type" value="Genomic_DNA"/>
</dbReference>
<dbReference type="Gene3D" id="2.60.470.10">
    <property type="entry name" value="Acid-sensing ion channels like domains"/>
    <property type="match status" value="1"/>
</dbReference>
<evidence type="ECO:0000256" key="4">
    <source>
        <dbReference type="ARBA" id="ARBA00022692"/>
    </source>
</evidence>
<comment type="similarity">
    <text evidence="11">Belongs to the amiloride-sensitive sodium channel (TC 1.A.6) family.</text>
</comment>
<comment type="subcellular location">
    <subcellularLocation>
        <location evidence="1">Membrane</location>
        <topology evidence="1">Multi-pass membrane protein</topology>
    </subcellularLocation>
</comment>
<name>A0A3M7S5Q3_BRAPC</name>
<accession>A0A3M7S5Q3</accession>
<evidence type="ECO:0000313" key="13">
    <source>
        <dbReference type="EMBL" id="RNA31126.1"/>
    </source>
</evidence>
<dbReference type="PANTHER" id="PTHR11690:SF244">
    <property type="entry name" value="DEGENERIN LIKE"/>
    <property type="match status" value="1"/>
</dbReference>
<evidence type="ECO:0000256" key="9">
    <source>
        <dbReference type="ARBA" id="ARBA00023201"/>
    </source>
</evidence>
<evidence type="ECO:0000256" key="6">
    <source>
        <dbReference type="ARBA" id="ARBA00023053"/>
    </source>
</evidence>
<evidence type="ECO:0000256" key="7">
    <source>
        <dbReference type="ARBA" id="ARBA00023065"/>
    </source>
</evidence>
<evidence type="ECO:0000256" key="1">
    <source>
        <dbReference type="ARBA" id="ARBA00004141"/>
    </source>
</evidence>
<organism evidence="13 14">
    <name type="scientific">Brachionus plicatilis</name>
    <name type="common">Marine rotifer</name>
    <name type="synonym">Brachionus muelleri</name>
    <dbReference type="NCBI Taxonomy" id="10195"/>
    <lineage>
        <taxon>Eukaryota</taxon>
        <taxon>Metazoa</taxon>
        <taxon>Spiralia</taxon>
        <taxon>Gnathifera</taxon>
        <taxon>Rotifera</taxon>
        <taxon>Eurotatoria</taxon>
        <taxon>Monogononta</taxon>
        <taxon>Pseudotrocha</taxon>
        <taxon>Ploima</taxon>
        <taxon>Brachionidae</taxon>
        <taxon>Brachionus</taxon>
    </lineage>
</organism>
<feature type="transmembrane region" description="Helical" evidence="12">
    <location>
        <begin position="71"/>
        <end position="96"/>
    </location>
</feature>
<sequence>MNQHRVASSKKESSVPNLTKEKLFTSSGEKIKEEDHKFRGLMKKCVKEWLENSSSHGFSNMIRADSWMIKIVWLILVFIFMAYCIFTVISIIMTYFKYEVVVSYKIISDSPSPFPAITICNLNTFDVSNDLSTGAYLEKILTNNSLTPAIALSENDTAILKVDQINRILRAYATSDKNLSSDDLKKKGFTIDTILVSCFYNNEECFAENFHWFRDNDFGNCYTFNDLFDGNNQKIESLKTSKSGSDNGLKMEIFVGVAGRQDLFTVKRGIRVVVHERGVRPLLKYDGIEVSTGAATHLAISRTTYSNEPPPYSSCRSDPNNILAGDSDYHKYTLLISRYSLALCYEICLQYEQIVPNCDCGDPSIPIVHSNLTICHNMDSLKCVKDQRDFFDSNKNIHEVCGKFCPNDCDQMVYSTAISQSIYPTDYYASVLQNQDNLIDRFNPSYVYSASNNRRKRSIAGSDSLVKTNSTNHINASNSQILSYSSTTLSTEKLKESSSTTESGTRPDLADLASSMLMISVFYDNLRITQIRELPAINFETMLGLIGGQFGLFMGASFLSFAEIFEM</sequence>
<dbReference type="Proteomes" id="UP000276133">
    <property type="component" value="Unassembled WGS sequence"/>
</dbReference>
<keyword evidence="2 11" id="KW-0813">Transport</keyword>
<dbReference type="GO" id="GO:0015280">
    <property type="term" value="F:ligand-gated sodium channel activity"/>
    <property type="evidence" value="ECO:0007669"/>
    <property type="project" value="TreeGrafter"/>
</dbReference>
<feature type="non-terminal residue" evidence="13">
    <location>
        <position position="567"/>
    </location>
</feature>
<evidence type="ECO:0000256" key="2">
    <source>
        <dbReference type="ARBA" id="ARBA00022448"/>
    </source>
</evidence>
<evidence type="ECO:0000256" key="3">
    <source>
        <dbReference type="ARBA" id="ARBA00022461"/>
    </source>
</evidence>
<evidence type="ECO:0000256" key="11">
    <source>
        <dbReference type="RuleBase" id="RU000679"/>
    </source>
</evidence>
<keyword evidence="10 11" id="KW-0407">Ion channel</keyword>